<accession>N6T7Q5</accession>
<evidence type="ECO:0000256" key="1">
    <source>
        <dbReference type="SAM" id="MobiDB-lite"/>
    </source>
</evidence>
<gene>
    <name evidence="2" type="ORF">YQE_09673</name>
</gene>
<feature type="region of interest" description="Disordered" evidence="1">
    <location>
        <begin position="1"/>
        <end position="36"/>
    </location>
</feature>
<dbReference type="HOGENOM" id="CLU_3360231_0_0_1"/>
<proteinExistence type="predicted"/>
<feature type="non-terminal residue" evidence="2">
    <location>
        <position position="1"/>
    </location>
</feature>
<evidence type="ECO:0000313" key="2">
    <source>
        <dbReference type="EMBL" id="ENN73723.1"/>
    </source>
</evidence>
<sequence length="36" mass="4102">MGKQSIDEDVRPSMKKRIVSSEDSLTRQLSVLKTTH</sequence>
<organism evidence="2">
    <name type="scientific">Dendroctonus ponderosae</name>
    <name type="common">Mountain pine beetle</name>
    <dbReference type="NCBI Taxonomy" id="77166"/>
    <lineage>
        <taxon>Eukaryota</taxon>
        <taxon>Metazoa</taxon>
        <taxon>Ecdysozoa</taxon>
        <taxon>Arthropoda</taxon>
        <taxon>Hexapoda</taxon>
        <taxon>Insecta</taxon>
        <taxon>Pterygota</taxon>
        <taxon>Neoptera</taxon>
        <taxon>Endopterygota</taxon>
        <taxon>Coleoptera</taxon>
        <taxon>Polyphaga</taxon>
        <taxon>Cucujiformia</taxon>
        <taxon>Curculionidae</taxon>
        <taxon>Scolytinae</taxon>
        <taxon>Dendroctonus</taxon>
    </lineage>
</organism>
<feature type="compositionally biased region" description="Polar residues" evidence="1">
    <location>
        <begin position="21"/>
        <end position="36"/>
    </location>
</feature>
<reference evidence="2" key="1">
    <citation type="journal article" date="2013" name="Genome Biol.">
        <title>Draft genome of the mountain pine beetle, Dendroctonus ponderosae Hopkins, a major forest pest.</title>
        <authorList>
            <person name="Keeling C.I."/>
            <person name="Yuen M.M."/>
            <person name="Liao N.Y."/>
            <person name="Docking T.R."/>
            <person name="Chan S.K."/>
            <person name="Taylor G.A."/>
            <person name="Palmquist D.L."/>
            <person name="Jackman S.D."/>
            <person name="Nguyen A."/>
            <person name="Li M."/>
            <person name="Henderson H."/>
            <person name="Janes J.K."/>
            <person name="Zhao Y."/>
            <person name="Pandoh P."/>
            <person name="Moore R."/>
            <person name="Sperling F.A."/>
            <person name="Huber D.P."/>
            <person name="Birol I."/>
            <person name="Jones S.J."/>
            <person name="Bohlmann J."/>
        </authorList>
    </citation>
    <scope>NUCLEOTIDE SEQUENCE</scope>
</reference>
<protein>
    <submittedName>
        <fullName evidence="2">Uncharacterized protein</fullName>
    </submittedName>
</protein>
<dbReference type="EMBL" id="KB741142">
    <property type="protein sequence ID" value="ENN73723.1"/>
    <property type="molecule type" value="Genomic_DNA"/>
</dbReference>
<dbReference type="AlphaFoldDB" id="N6T7Q5"/>
<feature type="compositionally biased region" description="Basic and acidic residues" evidence="1">
    <location>
        <begin position="1"/>
        <end position="12"/>
    </location>
</feature>
<name>N6T7Q5_DENPD</name>